<dbReference type="RefSeq" id="WP_155934411.1">
    <property type="nucleotide sequence ID" value="NZ_WODC01000005.1"/>
</dbReference>
<dbReference type="EMBL" id="WODC01000005">
    <property type="protein sequence ID" value="MUM77851.1"/>
    <property type="molecule type" value="Genomic_DNA"/>
</dbReference>
<protein>
    <recommendedName>
        <fullName evidence="3">Tetratricopeptide repeat protein</fullName>
    </recommendedName>
</protein>
<proteinExistence type="predicted"/>
<comment type="caution">
    <text evidence="1">The sequence shown here is derived from an EMBL/GenBank/DDBJ whole genome shotgun (WGS) entry which is preliminary data.</text>
</comment>
<evidence type="ECO:0008006" key="3">
    <source>
        <dbReference type="Google" id="ProtNLM"/>
    </source>
</evidence>
<reference evidence="1 2" key="1">
    <citation type="submission" date="2019-11" db="EMBL/GenBank/DDBJ databases">
        <title>Pseudodesulfovibrio alkaliphilus, sp. nov., an alkaliphilic sulfate-reducing bacteria from mud volcano of Taman peninsula, Russia.</title>
        <authorList>
            <person name="Frolova A."/>
            <person name="Merkel A.Y."/>
            <person name="Slobodkin A.I."/>
        </authorList>
    </citation>
    <scope>NUCLEOTIDE SEQUENCE [LARGE SCALE GENOMIC DNA]</scope>
    <source>
        <strain evidence="1 2">F-1</strain>
    </source>
</reference>
<dbReference type="AlphaFoldDB" id="A0A7K1KPP4"/>
<dbReference type="SUPFAM" id="SSF48452">
    <property type="entry name" value="TPR-like"/>
    <property type="match status" value="1"/>
</dbReference>
<dbReference type="InterPro" id="IPR011990">
    <property type="entry name" value="TPR-like_helical_dom_sf"/>
</dbReference>
<sequence length="186" mass="20778">MGFFSNLTLPWRNPGRIGRTNFERGRRAELRGEFAMAEACFRQGAQAYDDHLVALARSGREPLPSALTMAGICHVRIGRNENGLRLLRRALKARDIPDAWLHAGYAAAKLGDREGAADLWSRYPPWADQPVIAKTLKALVEDIRNGATLDTACESVAKAVLAQDRENARKRPFLRHSRPVPPHRGY</sequence>
<name>A0A7K1KPP4_9BACT</name>
<organism evidence="1 2">
    <name type="scientific">Pseudodesulfovibrio alkaliphilus</name>
    <dbReference type="NCBI Taxonomy" id="2661613"/>
    <lineage>
        <taxon>Bacteria</taxon>
        <taxon>Pseudomonadati</taxon>
        <taxon>Thermodesulfobacteriota</taxon>
        <taxon>Desulfovibrionia</taxon>
        <taxon>Desulfovibrionales</taxon>
        <taxon>Desulfovibrionaceae</taxon>
    </lineage>
</organism>
<evidence type="ECO:0000313" key="1">
    <source>
        <dbReference type="EMBL" id="MUM77851.1"/>
    </source>
</evidence>
<dbReference type="Gene3D" id="1.25.40.10">
    <property type="entry name" value="Tetratricopeptide repeat domain"/>
    <property type="match status" value="1"/>
</dbReference>
<accession>A0A7K1KPP4</accession>
<dbReference type="Proteomes" id="UP000461162">
    <property type="component" value="Unassembled WGS sequence"/>
</dbReference>
<gene>
    <name evidence="1" type="ORF">GKC30_09410</name>
</gene>
<evidence type="ECO:0000313" key="2">
    <source>
        <dbReference type="Proteomes" id="UP000461162"/>
    </source>
</evidence>
<keyword evidence="2" id="KW-1185">Reference proteome</keyword>